<dbReference type="Gene3D" id="1.10.600.10">
    <property type="entry name" value="Farnesyl Diphosphate Synthase"/>
    <property type="match status" value="1"/>
</dbReference>
<evidence type="ECO:0000313" key="2">
    <source>
        <dbReference type="EMBL" id="KAJ8425146.1"/>
    </source>
</evidence>
<feature type="transmembrane region" description="Helical" evidence="1">
    <location>
        <begin position="90"/>
        <end position="110"/>
    </location>
</feature>
<reference evidence="2" key="1">
    <citation type="submission" date="2022-04" db="EMBL/GenBank/DDBJ databases">
        <title>Carnegiea gigantea Genome sequencing and assembly v2.</title>
        <authorList>
            <person name="Copetti D."/>
            <person name="Sanderson M.J."/>
            <person name="Burquez A."/>
            <person name="Wojciechowski M.F."/>
        </authorList>
    </citation>
    <scope>NUCLEOTIDE SEQUENCE</scope>
    <source>
        <strain evidence="2">SGP5-SGP5p</strain>
        <tissue evidence="2">Aerial part</tissue>
    </source>
</reference>
<dbReference type="AlphaFoldDB" id="A0A9Q1GTL2"/>
<organism evidence="2 3">
    <name type="scientific">Carnegiea gigantea</name>
    <dbReference type="NCBI Taxonomy" id="171969"/>
    <lineage>
        <taxon>Eukaryota</taxon>
        <taxon>Viridiplantae</taxon>
        <taxon>Streptophyta</taxon>
        <taxon>Embryophyta</taxon>
        <taxon>Tracheophyta</taxon>
        <taxon>Spermatophyta</taxon>
        <taxon>Magnoliopsida</taxon>
        <taxon>eudicotyledons</taxon>
        <taxon>Gunneridae</taxon>
        <taxon>Pentapetalae</taxon>
        <taxon>Caryophyllales</taxon>
        <taxon>Cactineae</taxon>
        <taxon>Cactaceae</taxon>
        <taxon>Cactoideae</taxon>
        <taxon>Echinocereeae</taxon>
        <taxon>Carnegiea</taxon>
    </lineage>
</organism>
<keyword evidence="3" id="KW-1185">Reference proteome</keyword>
<keyword evidence="1" id="KW-0472">Membrane</keyword>
<feature type="transmembrane region" description="Helical" evidence="1">
    <location>
        <begin position="49"/>
        <end position="70"/>
    </location>
</feature>
<comment type="caution">
    <text evidence="2">The sequence shown here is derived from an EMBL/GenBank/DDBJ whole genome shotgun (WGS) entry which is preliminary data.</text>
</comment>
<name>A0A9Q1GTL2_9CARY</name>
<accession>A0A9Q1GTL2</accession>
<keyword evidence="1" id="KW-1133">Transmembrane helix</keyword>
<evidence type="ECO:0000256" key="1">
    <source>
        <dbReference type="SAM" id="Phobius"/>
    </source>
</evidence>
<proteinExistence type="predicted"/>
<sequence>MVCFATFLYSPWYDSLLGASCTGSILKYLSLVFILMLFTRTSKTVLAKLHVTTIAGDCAACWLLAAGYSMGKEVENRFLSLLVASFFRRTLVYALIFLVLSLCQLVHPFLPLTLSSLNNLPNNSKWSQGTVDVGDVMAALDYLGRSQGLQRAKDLAAEHASLAAKAIDSLPPNDDEEVRRSRRALTDLTHIVVSRTK</sequence>
<protein>
    <submittedName>
        <fullName evidence="2">Uncharacterized protein</fullName>
    </submittedName>
</protein>
<feature type="transmembrane region" description="Helical" evidence="1">
    <location>
        <begin position="16"/>
        <end position="37"/>
    </location>
</feature>
<dbReference type="Proteomes" id="UP001153076">
    <property type="component" value="Unassembled WGS sequence"/>
</dbReference>
<dbReference type="OrthoDB" id="9927103at2759"/>
<dbReference type="EMBL" id="JAKOGI010001534">
    <property type="protein sequence ID" value="KAJ8425146.1"/>
    <property type="molecule type" value="Genomic_DNA"/>
</dbReference>
<dbReference type="InterPro" id="IPR008949">
    <property type="entry name" value="Isoprenoid_synthase_dom_sf"/>
</dbReference>
<keyword evidence="1" id="KW-0812">Transmembrane</keyword>
<evidence type="ECO:0000313" key="3">
    <source>
        <dbReference type="Proteomes" id="UP001153076"/>
    </source>
</evidence>
<gene>
    <name evidence="2" type="ORF">Cgig2_032652</name>
</gene>